<keyword evidence="2" id="KW-1133">Transmembrane helix</keyword>
<evidence type="ECO:0000256" key="2">
    <source>
        <dbReference type="SAM" id="Phobius"/>
    </source>
</evidence>
<sequence length="103" mass="11249">MLRLSMSIQGAVFVILNLLHYLCITSQLSRRLSRHPFQIMNAVYARRGRHFRPVSASAEPRPGASAAAGGGGRPATGEARALHDTFSSLARAIPWKEHGLMLL</sequence>
<reference evidence="3 4" key="1">
    <citation type="journal article" date="2019" name="Commun. Biol.">
        <title>The bagworm genome reveals a unique fibroin gene that provides high tensile strength.</title>
        <authorList>
            <person name="Kono N."/>
            <person name="Nakamura H."/>
            <person name="Ohtoshi R."/>
            <person name="Tomita M."/>
            <person name="Numata K."/>
            <person name="Arakawa K."/>
        </authorList>
    </citation>
    <scope>NUCLEOTIDE SEQUENCE [LARGE SCALE GENOMIC DNA]</scope>
</reference>
<keyword evidence="2" id="KW-0812">Transmembrane</keyword>
<evidence type="ECO:0000313" key="3">
    <source>
        <dbReference type="EMBL" id="GBP71013.1"/>
    </source>
</evidence>
<evidence type="ECO:0000256" key="1">
    <source>
        <dbReference type="SAM" id="MobiDB-lite"/>
    </source>
</evidence>
<name>A0A4C1Y6N3_EUMVA</name>
<comment type="caution">
    <text evidence="3">The sequence shown here is derived from an EMBL/GenBank/DDBJ whole genome shotgun (WGS) entry which is preliminary data.</text>
</comment>
<proteinExistence type="predicted"/>
<evidence type="ECO:0000313" key="4">
    <source>
        <dbReference type="Proteomes" id="UP000299102"/>
    </source>
</evidence>
<feature type="transmembrane region" description="Helical" evidence="2">
    <location>
        <begin position="6"/>
        <end position="24"/>
    </location>
</feature>
<organism evidence="3 4">
    <name type="scientific">Eumeta variegata</name>
    <name type="common">Bagworm moth</name>
    <name type="synonym">Eumeta japonica</name>
    <dbReference type="NCBI Taxonomy" id="151549"/>
    <lineage>
        <taxon>Eukaryota</taxon>
        <taxon>Metazoa</taxon>
        <taxon>Ecdysozoa</taxon>
        <taxon>Arthropoda</taxon>
        <taxon>Hexapoda</taxon>
        <taxon>Insecta</taxon>
        <taxon>Pterygota</taxon>
        <taxon>Neoptera</taxon>
        <taxon>Endopterygota</taxon>
        <taxon>Lepidoptera</taxon>
        <taxon>Glossata</taxon>
        <taxon>Ditrysia</taxon>
        <taxon>Tineoidea</taxon>
        <taxon>Psychidae</taxon>
        <taxon>Oiketicinae</taxon>
        <taxon>Eumeta</taxon>
    </lineage>
</organism>
<dbReference type="Proteomes" id="UP000299102">
    <property type="component" value="Unassembled WGS sequence"/>
</dbReference>
<keyword evidence="4" id="KW-1185">Reference proteome</keyword>
<dbReference type="EMBL" id="BGZK01001094">
    <property type="protein sequence ID" value="GBP71013.1"/>
    <property type="molecule type" value="Genomic_DNA"/>
</dbReference>
<feature type="region of interest" description="Disordered" evidence="1">
    <location>
        <begin position="54"/>
        <end position="78"/>
    </location>
</feature>
<accession>A0A4C1Y6N3</accession>
<keyword evidence="2" id="KW-0472">Membrane</keyword>
<feature type="compositionally biased region" description="Low complexity" evidence="1">
    <location>
        <begin position="55"/>
        <end position="67"/>
    </location>
</feature>
<protein>
    <submittedName>
        <fullName evidence="3">Uncharacterized protein</fullName>
    </submittedName>
</protein>
<gene>
    <name evidence="3" type="ORF">EVAR_57781_1</name>
</gene>
<dbReference type="AlphaFoldDB" id="A0A4C1Y6N3"/>